<comment type="caution">
    <text evidence="3">The sequence shown here is derived from an EMBL/GenBank/DDBJ whole genome shotgun (WGS) entry which is preliminary data.</text>
</comment>
<dbReference type="InterPro" id="IPR012908">
    <property type="entry name" value="PGAP1-ab_dom-like"/>
</dbReference>
<dbReference type="SUPFAM" id="SSF53474">
    <property type="entry name" value="alpha/beta-Hydrolases"/>
    <property type="match status" value="1"/>
</dbReference>
<dbReference type="EMBL" id="AHJE01000100">
    <property type="protein sequence ID" value="EHP39099.1"/>
    <property type="molecule type" value="Genomic_DNA"/>
</dbReference>
<organism evidence="3 4">
    <name type="scientific">Cupriavidus basilensis OR16</name>
    <dbReference type="NCBI Taxonomy" id="1127483"/>
    <lineage>
        <taxon>Bacteria</taxon>
        <taxon>Pseudomonadati</taxon>
        <taxon>Pseudomonadota</taxon>
        <taxon>Betaproteobacteria</taxon>
        <taxon>Burkholderiales</taxon>
        <taxon>Burkholderiaceae</taxon>
        <taxon>Cupriavidus</taxon>
    </lineage>
</organism>
<feature type="domain" description="GPI inositol-deacylase PGAP1-like alpha/beta" evidence="2">
    <location>
        <begin position="266"/>
        <end position="302"/>
    </location>
</feature>
<evidence type="ECO:0000256" key="1">
    <source>
        <dbReference type="SAM" id="MobiDB-lite"/>
    </source>
</evidence>
<dbReference type="InterPro" id="IPR029058">
    <property type="entry name" value="AB_hydrolase_fold"/>
</dbReference>
<evidence type="ECO:0000313" key="4">
    <source>
        <dbReference type="Proteomes" id="UP000005808"/>
    </source>
</evidence>
<accession>H1SEE5</accession>
<feature type="compositionally biased region" description="Basic and acidic residues" evidence="1">
    <location>
        <begin position="77"/>
        <end position="91"/>
    </location>
</feature>
<dbReference type="GO" id="GO:0016788">
    <property type="term" value="F:hydrolase activity, acting on ester bonds"/>
    <property type="evidence" value="ECO:0007669"/>
    <property type="project" value="InterPro"/>
</dbReference>
<dbReference type="AlphaFoldDB" id="H1SEE5"/>
<protein>
    <recommendedName>
        <fullName evidence="2">GPI inositol-deacylase PGAP1-like alpha/beta domain-containing protein</fullName>
    </recommendedName>
</protein>
<name>H1SEE5_9BURK</name>
<dbReference type="PATRIC" id="fig|1127483.3.peg.6654"/>
<dbReference type="OrthoDB" id="9814331at2"/>
<proteinExistence type="predicted"/>
<evidence type="ECO:0000313" key="3">
    <source>
        <dbReference type="EMBL" id="EHP39099.1"/>
    </source>
</evidence>
<dbReference type="Gene3D" id="3.40.50.1820">
    <property type="entry name" value="alpha/beta hydrolase"/>
    <property type="match status" value="1"/>
</dbReference>
<gene>
    <name evidence="3" type="ORF">OR16_33353</name>
</gene>
<reference evidence="3 4" key="1">
    <citation type="journal article" date="2012" name="J. Bacteriol.">
        <title>De Novo Genome Project of Cupriavidus basilensis OR16.</title>
        <authorList>
            <person name="Cserhati M."/>
            <person name="Kriszt B."/>
            <person name="Szoboszlay S."/>
            <person name="Toth A."/>
            <person name="Szabo I."/>
            <person name="Tancsics A."/>
            <person name="Nagy I."/>
            <person name="Horvath B."/>
            <person name="Nagy I."/>
            <person name="Kukolya J."/>
        </authorList>
    </citation>
    <scope>NUCLEOTIDE SEQUENCE [LARGE SCALE GENOMIC DNA]</scope>
    <source>
        <strain evidence="3 4">OR16</strain>
    </source>
</reference>
<evidence type="ECO:0000259" key="2">
    <source>
        <dbReference type="Pfam" id="PF07819"/>
    </source>
</evidence>
<dbReference type="RefSeq" id="WP_006162551.1">
    <property type="nucleotide sequence ID" value="NZ_AHJE01000100.1"/>
</dbReference>
<feature type="region of interest" description="Disordered" evidence="1">
    <location>
        <begin position="77"/>
        <end position="101"/>
    </location>
</feature>
<sequence>MATDRIHLPIGEEIGGYAGATVALTPSTDKRRISLPVPPDWVIPIIFIPGVMGTHLRMGKKRQADLDREDNRAWRPDEKLDSLSRRNDPPKRRQLNFDPDETEVDRYQITEDAGKFDMTGEATANSDRRHGNVPDGLPNIGLLMSAPLPPAAEQWKAKRGKQEATAAQKARWRGWSEVMFESYGTVIKLLEARMNELLTPTGDVSLGWKMPLSIPVLGVNPREWGCAGDPLTEEELRRVGNCWYPVYAMGYNWLQSNGVSAGKLATRIDEVIKMYRANGRRCEEVIVVTHSMGGLVARAMLNPKYGKGIGEKILGIYHSVQPPIGAGAAYKRVRTGIDDAKGSVPAAIARAVIGKTGKEVTAVFANASGPLELLPTASYPRGWLRVQTSEYRQVMALPIASDAPLKAYFDELDLHKKLGTAKPAPPVAVGDPVYDIYAREPRAWWRLLNPDWVNPADKKYEGADPNKITLERIAETQKFHKNIKDLYHPTTYASYGEDPSQKSYGTVTYRVNATDLSRFGDPLSWTFESEDGEGRIVVRAMNRQTLQLRLEPPIDAGDQTVPSEASASHVRATMVFRQTGYEHQNSYNDDKVLASTLYSIVKIANTAPWWNK</sequence>
<dbReference type="Pfam" id="PF07819">
    <property type="entry name" value="PGAP1"/>
    <property type="match status" value="1"/>
</dbReference>
<dbReference type="Proteomes" id="UP000005808">
    <property type="component" value="Unassembled WGS sequence"/>
</dbReference>